<keyword evidence="1" id="KW-0472">Membrane</keyword>
<keyword evidence="1" id="KW-0812">Transmembrane</keyword>
<keyword evidence="3" id="KW-1185">Reference proteome</keyword>
<dbReference type="Proteomes" id="UP000015502">
    <property type="component" value="Chromosome"/>
</dbReference>
<gene>
    <name evidence="2" type="ORF">OCC_14350</name>
</gene>
<evidence type="ECO:0000313" key="3">
    <source>
        <dbReference type="Proteomes" id="UP000015502"/>
    </source>
</evidence>
<organism evidence="2 3">
    <name type="scientific">Thermococcus litoralis (strain ATCC 51850 / DSM 5473 / JCM 8560 / NS-C)</name>
    <dbReference type="NCBI Taxonomy" id="523849"/>
    <lineage>
        <taxon>Archaea</taxon>
        <taxon>Methanobacteriati</taxon>
        <taxon>Methanobacteriota</taxon>
        <taxon>Thermococci</taxon>
        <taxon>Thermococcales</taxon>
        <taxon>Thermococcaceae</taxon>
        <taxon>Thermococcus</taxon>
    </lineage>
</organism>
<evidence type="ECO:0000256" key="1">
    <source>
        <dbReference type="SAM" id="Phobius"/>
    </source>
</evidence>
<reference evidence="2 3" key="1">
    <citation type="journal article" date="2012" name="J. Bacteriol.">
        <title>Genome sequence of the model hyperthermophilic archaeon Thermococcus litoralis NS-C.</title>
        <authorList>
            <person name="Gardner A.F."/>
            <person name="Kumar S."/>
            <person name="Perler F.B."/>
        </authorList>
    </citation>
    <scope>NUCLEOTIDE SEQUENCE [LARGE SCALE GENOMIC DNA]</scope>
    <source>
        <strain evidence="3">ATCC 51850 / DSM 5473 / JCM 8560 / NS-C</strain>
    </source>
</reference>
<dbReference type="EMBL" id="CP006670">
    <property type="protein sequence ID" value="AGT34347.1"/>
    <property type="molecule type" value="Genomic_DNA"/>
</dbReference>
<name>S6A4M4_THELN</name>
<dbReference type="AlphaFoldDB" id="S6A4M4"/>
<feature type="transmembrane region" description="Helical" evidence="1">
    <location>
        <begin position="12"/>
        <end position="36"/>
    </location>
</feature>
<keyword evidence="1" id="KW-1133">Transmembrane helix</keyword>
<sequence length="45" mass="5128">MEGAETKILMGFHVFGPLIGLFLLLGILALLMWTGWRIIKWLVKT</sequence>
<proteinExistence type="predicted"/>
<dbReference type="KEGG" id="tlt:OCC_14350"/>
<dbReference type="PaxDb" id="523849-OCC_14350"/>
<dbReference type="HOGENOM" id="CLU_3194700_0_0_2"/>
<protein>
    <submittedName>
        <fullName evidence="2">Uncharacterized protein</fullName>
    </submittedName>
</protein>
<evidence type="ECO:0000313" key="2">
    <source>
        <dbReference type="EMBL" id="AGT34347.1"/>
    </source>
</evidence>
<accession>S6A4M4</accession>